<sequence>MVVSEPRDPGGPGDPGDSQLRPTTWVLLATVGLAFKGIFAGLAFDEGASVLAVMSLRVLLALPLFWLGARLLLRRAVPQPKQAEAEAPSPVSWRMRLGAMACGVLYCAGALADFRAIQAIGAGPSRVLLFSYPAFILIFDAVRERRMPPREQLFALAIAWPGLALVALGEGAGAGTGGPSEALLGAGLGLFAALTYALYLRASQDATRTMGSPRFAAWSNTGTALAMVVGLAVLAGVPATAPHVTAVASTPPAAAGWILTMAVLSTVVPFFLLFEGIRLAGATRASLITLAGPPVTLFAAWLALGETLRPAQLLGAAMVLCAVGVLRRRPAEPAQPPRPLLPSAAHDRR</sequence>
<name>A6GF06_9BACT</name>
<dbReference type="AlphaFoldDB" id="A6GF06"/>
<dbReference type="EMBL" id="ABCS01000088">
    <property type="protein sequence ID" value="EDM75533.1"/>
    <property type="molecule type" value="Genomic_DNA"/>
</dbReference>
<feature type="transmembrane region" description="Helical" evidence="6">
    <location>
        <begin position="182"/>
        <end position="200"/>
    </location>
</feature>
<accession>A6GF06</accession>
<dbReference type="SUPFAM" id="SSF103481">
    <property type="entry name" value="Multidrug resistance efflux transporter EmrE"/>
    <property type="match status" value="2"/>
</dbReference>
<dbReference type="InterPro" id="IPR051258">
    <property type="entry name" value="Diverse_Substrate_Transporter"/>
</dbReference>
<protein>
    <recommendedName>
        <fullName evidence="7">EamA domain-containing protein</fullName>
    </recommendedName>
</protein>
<dbReference type="eggNOG" id="COG0697">
    <property type="taxonomic scope" value="Bacteria"/>
</dbReference>
<reference evidence="8 9" key="1">
    <citation type="submission" date="2007-06" db="EMBL/GenBank/DDBJ databases">
        <authorList>
            <person name="Shimkets L."/>
            <person name="Ferriera S."/>
            <person name="Johnson J."/>
            <person name="Kravitz S."/>
            <person name="Beeson K."/>
            <person name="Sutton G."/>
            <person name="Rogers Y.-H."/>
            <person name="Friedman R."/>
            <person name="Frazier M."/>
            <person name="Venter J.C."/>
        </authorList>
    </citation>
    <scope>NUCLEOTIDE SEQUENCE [LARGE SCALE GENOMIC DNA]</scope>
    <source>
        <strain evidence="8 9">SIR-1</strain>
    </source>
</reference>
<feature type="transmembrane region" description="Helical" evidence="6">
    <location>
        <begin position="124"/>
        <end position="142"/>
    </location>
</feature>
<dbReference type="PANTHER" id="PTHR42920:SF5">
    <property type="entry name" value="EAMA DOMAIN-CONTAINING PROTEIN"/>
    <property type="match status" value="1"/>
</dbReference>
<keyword evidence="2" id="KW-1003">Cell membrane</keyword>
<gene>
    <name evidence="8" type="ORF">PPSIR1_13530</name>
</gene>
<proteinExistence type="predicted"/>
<feature type="transmembrane region" description="Helical" evidence="6">
    <location>
        <begin position="154"/>
        <end position="176"/>
    </location>
</feature>
<dbReference type="Proteomes" id="UP000005801">
    <property type="component" value="Unassembled WGS sequence"/>
</dbReference>
<keyword evidence="5 6" id="KW-0472">Membrane</keyword>
<evidence type="ECO:0000256" key="6">
    <source>
        <dbReference type="SAM" id="Phobius"/>
    </source>
</evidence>
<dbReference type="STRING" id="391625.PPSIR1_13530"/>
<evidence type="ECO:0000256" key="5">
    <source>
        <dbReference type="ARBA" id="ARBA00023136"/>
    </source>
</evidence>
<dbReference type="InterPro" id="IPR000620">
    <property type="entry name" value="EamA_dom"/>
</dbReference>
<feature type="transmembrane region" description="Helical" evidence="6">
    <location>
        <begin position="253"/>
        <end position="274"/>
    </location>
</feature>
<keyword evidence="4 6" id="KW-1133">Transmembrane helix</keyword>
<feature type="domain" description="EamA" evidence="7">
    <location>
        <begin position="184"/>
        <end position="326"/>
    </location>
</feature>
<dbReference type="Pfam" id="PF00892">
    <property type="entry name" value="EamA"/>
    <property type="match status" value="1"/>
</dbReference>
<dbReference type="PANTHER" id="PTHR42920">
    <property type="entry name" value="OS03G0707200 PROTEIN-RELATED"/>
    <property type="match status" value="1"/>
</dbReference>
<dbReference type="InterPro" id="IPR037185">
    <property type="entry name" value="EmrE-like"/>
</dbReference>
<evidence type="ECO:0000256" key="1">
    <source>
        <dbReference type="ARBA" id="ARBA00004651"/>
    </source>
</evidence>
<organism evidence="8 9">
    <name type="scientific">Plesiocystis pacifica SIR-1</name>
    <dbReference type="NCBI Taxonomy" id="391625"/>
    <lineage>
        <taxon>Bacteria</taxon>
        <taxon>Pseudomonadati</taxon>
        <taxon>Myxococcota</taxon>
        <taxon>Polyangia</taxon>
        <taxon>Nannocystales</taxon>
        <taxon>Nannocystaceae</taxon>
        <taxon>Plesiocystis</taxon>
    </lineage>
</organism>
<evidence type="ECO:0000256" key="3">
    <source>
        <dbReference type="ARBA" id="ARBA00022692"/>
    </source>
</evidence>
<feature type="transmembrane region" description="Helical" evidence="6">
    <location>
        <begin position="286"/>
        <end position="304"/>
    </location>
</feature>
<feature type="transmembrane region" description="Helical" evidence="6">
    <location>
        <begin position="221"/>
        <end position="241"/>
    </location>
</feature>
<evidence type="ECO:0000313" key="8">
    <source>
        <dbReference type="EMBL" id="EDM75533.1"/>
    </source>
</evidence>
<feature type="transmembrane region" description="Helical" evidence="6">
    <location>
        <begin position="25"/>
        <end position="44"/>
    </location>
</feature>
<keyword evidence="3 6" id="KW-0812">Transmembrane</keyword>
<keyword evidence="9" id="KW-1185">Reference proteome</keyword>
<evidence type="ECO:0000256" key="4">
    <source>
        <dbReference type="ARBA" id="ARBA00022989"/>
    </source>
</evidence>
<comment type="caution">
    <text evidence="8">The sequence shown here is derived from an EMBL/GenBank/DDBJ whole genome shotgun (WGS) entry which is preliminary data.</text>
</comment>
<dbReference type="GO" id="GO:0005886">
    <property type="term" value="C:plasma membrane"/>
    <property type="evidence" value="ECO:0007669"/>
    <property type="project" value="UniProtKB-SubCell"/>
</dbReference>
<feature type="transmembrane region" description="Helical" evidence="6">
    <location>
        <begin position="50"/>
        <end position="73"/>
    </location>
</feature>
<evidence type="ECO:0000256" key="2">
    <source>
        <dbReference type="ARBA" id="ARBA00022475"/>
    </source>
</evidence>
<comment type="subcellular location">
    <subcellularLocation>
        <location evidence="1">Cell membrane</location>
        <topology evidence="1">Multi-pass membrane protein</topology>
    </subcellularLocation>
</comment>
<evidence type="ECO:0000259" key="7">
    <source>
        <dbReference type="Pfam" id="PF00892"/>
    </source>
</evidence>
<evidence type="ECO:0000313" key="9">
    <source>
        <dbReference type="Proteomes" id="UP000005801"/>
    </source>
</evidence>